<evidence type="ECO:0000313" key="6">
    <source>
        <dbReference type="EMBL" id="ACG24341.1"/>
    </source>
</evidence>
<evidence type="ECO:0000259" key="5">
    <source>
        <dbReference type="PROSITE" id="PS50600"/>
    </source>
</evidence>
<accession>B6SHK8</accession>
<feature type="compositionally biased region" description="Basic residues" evidence="4">
    <location>
        <begin position="74"/>
        <end position="87"/>
    </location>
</feature>
<proteinExistence type="evidence at transcript level"/>
<dbReference type="ExpressionAtlas" id="B6SHK8">
    <property type="expression patterns" value="baseline"/>
</dbReference>
<feature type="domain" description="Ubiquitin-like protease family profile" evidence="5">
    <location>
        <begin position="629"/>
        <end position="810"/>
    </location>
</feature>
<dbReference type="Gene3D" id="3.40.395.10">
    <property type="entry name" value="Adenoviral Proteinase, Chain A"/>
    <property type="match status" value="1"/>
</dbReference>
<keyword evidence="2" id="KW-0645">Protease</keyword>
<dbReference type="PANTHER" id="PTHR34835">
    <property type="entry name" value="OS07G0283600 PROTEIN-RELATED"/>
    <property type="match status" value="1"/>
</dbReference>
<evidence type="ECO:0000256" key="1">
    <source>
        <dbReference type="ARBA" id="ARBA00005234"/>
    </source>
</evidence>
<evidence type="ECO:0000256" key="4">
    <source>
        <dbReference type="SAM" id="MobiDB-lite"/>
    </source>
</evidence>
<evidence type="ECO:0000256" key="3">
    <source>
        <dbReference type="ARBA" id="ARBA00022801"/>
    </source>
</evidence>
<dbReference type="PANTHER" id="PTHR34835:SF67">
    <property type="entry name" value="AMINOTRANSFERASE-LIKE PLANT MOBILE DOMAIN-CONTAINING PROTEIN"/>
    <property type="match status" value="1"/>
</dbReference>
<dbReference type="InterPro" id="IPR003653">
    <property type="entry name" value="Peptidase_C48_C"/>
</dbReference>
<dbReference type="SUPFAM" id="SSF54001">
    <property type="entry name" value="Cysteine proteinases"/>
    <property type="match status" value="1"/>
</dbReference>
<dbReference type="InterPro" id="IPR038765">
    <property type="entry name" value="Papain-like_cys_pep_sf"/>
</dbReference>
<dbReference type="PROSITE" id="PS50600">
    <property type="entry name" value="ULP_PROTEASE"/>
    <property type="match status" value="1"/>
</dbReference>
<organism evidence="6">
    <name type="scientific">Zea mays</name>
    <name type="common">Maize</name>
    <dbReference type="NCBI Taxonomy" id="4577"/>
    <lineage>
        <taxon>Eukaryota</taxon>
        <taxon>Viridiplantae</taxon>
        <taxon>Streptophyta</taxon>
        <taxon>Embryophyta</taxon>
        <taxon>Tracheophyta</taxon>
        <taxon>Spermatophyta</taxon>
        <taxon>Magnoliopsida</taxon>
        <taxon>Liliopsida</taxon>
        <taxon>Poales</taxon>
        <taxon>Poaceae</taxon>
        <taxon>PACMAD clade</taxon>
        <taxon>Panicoideae</taxon>
        <taxon>Andropogonodae</taxon>
        <taxon>Andropogoneae</taxon>
        <taxon>Tripsacinae</taxon>
        <taxon>Zea</taxon>
    </lineage>
</organism>
<dbReference type="AlphaFoldDB" id="B6SHK8"/>
<comment type="similarity">
    <text evidence="1">Belongs to the peptidase C48 family.</text>
</comment>
<evidence type="ECO:0000256" key="2">
    <source>
        <dbReference type="ARBA" id="ARBA00022670"/>
    </source>
</evidence>
<protein>
    <recommendedName>
        <fullName evidence="5">Ubiquitin-like protease family profile domain-containing protein</fullName>
    </recommendedName>
</protein>
<reference evidence="6" key="1">
    <citation type="journal article" date="2009" name="Plant Mol. Biol.">
        <title>Insights into corn genes derived from large-scale cDNA sequencing.</title>
        <authorList>
            <person name="Alexandrov N.N."/>
            <person name="Brover V.V."/>
            <person name="Freidin S."/>
            <person name="Troukhan M.E."/>
            <person name="Tatarinova T.V."/>
            <person name="Zhang H."/>
            <person name="Swaller T.J."/>
            <person name="Lu Y.P."/>
            <person name="Bouck J."/>
            <person name="Flavell R.B."/>
            <person name="Feldmann K.A."/>
        </authorList>
    </citation>
    <scope>NUCLEOTIDE SEQUENCE</scope>
</reference>
<name>B6SHK8_MAIZE</name>
<feature type="region of interest" description="Disordered" evidence="4">
    <location>
        <begin position="1"/>
        <end position="89"/>
    </location>
</feature>
<dbReference type="EMBL" id="EU952223">
    <property type="protein sequence ID" value="ACG24341.1"/>
    <property type="molecule type" value="mRNA"/>
</dbReference>
<dbReference type="GO" id="GO:0008234">
    <property type="term" value="F:cysteine-type peptidase activity"/>
    <property type="evidence" value="ECO:0007669"/>
    <property type="project" value="InterPro"/>
</dbReference>
<dbReference type="Pfam" id="PF02902">
    <property type="entry name" value="Peptidase_C48"/>
    <property type="match status" value="1"/>
</dbReference>
<keyword evidence="3" id="KW-0378">Hydrolase</keyword>
<dbReference type="GO" id="GO:0006508">
    <property type="term" value="P:proteolysis"/>
    <property type="evidence" value="ECO:0007669"/>
    <property type="project" value="UniProtKB-KW"/>
</dbReference>
<sequence length="860" mass="98275">MKQVDRPPRNPKRVIIESSQECFSVDTPRLTATGDPPNASRDGDRSRPRKRPAVLQQSTNQLPSGDDNDDFMPPKKKSNAKLSVTKKMKVEDTRRQRLNIRCNPQDVLVCIQIMNERQRQAVVRKGFFSILDMTIDALGSRTHLCWLMEKLDPKDMTLRIGPGKELKITKETVHLILGLPNTGGGKPLNIDEVNAAVNLRSSLGISKDEFGVAKLQERLRLGGDDDLSIRCFFLILFNRLLFPTASWSISNNEVLLTEQLDRFPHIDWCHLIFNDLCEAAHKWHNKSTTNVSATIYGCSIVVLVYYLDHLHHAVAPNNKSDTPRIKYFDKKTIKALSMADKRKPRQGGEPFGHCDFRSSSETCYAPTPEFHGQFEFQFSSDAFDVAQNAPCGHHTISIQVPLIKDMISSKIQQLPAYHHPKFEAKLRAYDSEVGKSFATINQRLSKIVKKQYDLADTFGELIDEVLRAEINSPDNKDDMIEPSNPSASDPLMTATQLESQMIVTQVEAIYKRQQEMCRAFESSRDDSVTPQNIRGDTTEDDALQLDSGLVLDQILSGNETYMMHKTRRDSVPLTQMDCVRALRQFLCAKVMDLNRNVIDFGEYVGTCRDIQRSFADGECLDNVFMQCFIDCVRDDATNHIPPLTAHQLILDAIVGAILNFEEQEQHSNTHRPYDPAILENYLSKTLPSFKQLDEYKSIMVPMLRAGHWTLYVINFQNRCIHILDSNPYGPELGETTWESYHYVQMDIGKRKLPWARLIMVRLNMALQHVRPRSNLPRFDNFPIDMAPNCPTMKAGSNDCGFFAMRYIQYYDYMDGAINVVIDSDNSGDLRALALYYLIFHRLNKNRSLSPELERFKFPHY</sequence>